<keyword evidence="2" id="KW-1185">Reference proteome</keyword>
<accession>A0AA88TDR5</accession>
<gene>
    <name evidence="1" type="ORF">Q5P01_002188</name>
</gene>
<comment type="caution">
    <text evidence="1">The sequence shown here is derived from an EMBL/GenBank/DDBJ whole genome shotgun (WGS) entry which is preliminary data.</text>
</comment>
<protein>
    <submittedName>
        <fullName evidence="1">Uncharacterized protein</fullName>
    </submittedName>
</protein>
<dbReference type="EMBL" id="JAUPFM010000001">
    <property type="protein sequence ID" value="KAK2862655.1"/>
    <property type="molecule type" value="Genomic_DNA"/>
</dbReference>
<organism evidence="1 2">
    <name type="scientific">Channa striata</name>
    <name type="common">Snakehead murrel</name>
    <name type="synonym">Ophicephalus striatus</name>
    <dbReference type="NCBI Taxonomy" id="64152"/>
    <lineage>
        <taxon>Eukaryota</taxon>
        <taxon>Metazoa</taxon>
        <taxon>Chordata</taxon>
        <taxon>Craniata</taxon>
        <taxon>Vertebrata</taxon>
        <taxon>Euteleostomi</taxon>
        <taxon>Actinopterygii</taxon>
        <taxon>Neopterygii</taxon>
        <taxon>Teleostei</taxon>
        <taxon>Neoteleostei</taxon>
        <taxon>Acanthomorphata</taxon>
        <taxon>Anabantaria</taxon>
        <taxon>Anabantiformes</taxon>
        <taxon>Channoidei</taxon>
        <taxon>Channidae</taxon>
        <taxon>Channa</taxon>
    </lineage>
</organism>
<dbReference type="Proteomes" id="UP001187415">
    <property type="component" value="Unassembled WGS sequence"/>
</dbReference>
<reference evidence="1" key="1">
    <citation type="submission" date="2023-07" db="EMBL/GenBank/DDBJ databases">
        <title>Chromosome-level Genome Assembly of Striped Snakehead (Channa striata).</title>
        <authorList>
            <person name="Liu H."/>
        </authorList>
    </citation>
    <scope>NUCLEOTIDE SEQUENCE</scope>
    <source>
        <strain evidence="1">Gz</strain>
        <tissue evidence="1">Muscle</tissue>
    </source>
</reference>
<sequence>MKSKDSFVDLNDPAVETNILKKFQDRLKEKGVTEVILKWRKQSDGKVFRHVTHDEC</sequence>
<name>A0AA88TDR5_CHASR</name>
<evidence type="ECO:0000313" key="1">
    <source>
        <dbReference type="EMBL" id="KAK2862655.1"/>
    </source>
</evidence>
<evidence type="ECO:0000313" key="2">
    <source>
        <dbReference type="Proteomes" id="UP001187415"/>
    </source>
</evidence>
<proteinExistence type="predicted"/>
<dbReference type="AlphaFoldDB" id="A0AA88TDR5"/>